<dbReference type="STRING" id="152573.SAMN04488051_102295"/>
<dbReference type="OrthoDB" id="5588650at2"/>
<dbReference type="RefSeq" id="WP_091340461.1">
    <property type="nucleotide sequence ID" value="NZ_FNRM01000002.1"/>
</dbReference>
<keyword evidence="1" id="KW-1133">Transmembrane helix</keyword>
<dbReference type="Proteomes" id="UP000198773">
    <property type="component" value="Unassembled WGS sequence"/>
</dbReference>
<proteinExistence type="predicted"/>
<evidence type="ECO:0000256" key="1">
    <source>
        <dbReference type="SAM" id="Phobius"/>
    </source>
</evidence>
<dbReference type="AlphaFoldDB" id="A0A1H3ZPP5"/>
<keyword evidence="3" id="KW-1185">Reference proteome</keyword>
<feature type="transmembrane region" description="Helical" evidence="1">
    <location>
        <begin position="69"/>
        <end position="91"/>
    </location>
</feature>
<protein>
    <submittedName>
        <fullName evidence="2">Uncharacterized membrane protein SirB2</fullName>
    </submittedName>
</protein>
<accession>A0A1H3ZPP5</accession>
<evidence type="ECO:0000313" key="2">
    <source>
        <dbReference type="EMBL" id="SEA25719.1"/>
    </source>
</evidence>
<keyword evidence="1" id="KW-0812">Transmembrane</keyword>
<dbReference type="PIRSF" id="PIRSF005610">
    <property type="entry name" value="SirB"/>
    <property type="match status" value="1"/>
</dbReference>
<evidence type="ECO:0000313" key="3">
    <source>
        <dbReference type="Proteomes" id="UP000198773"/>
    </source>
</evidence>
<feature type="transmembrane region" description="Helical" evidence="1">
    <location>
        <begin position="43"/>
        <end position="63"/>
    </location>
</feature>
<dbReference type="PANTHER" id="PTHR39594:SF1">
    <property type="entry name" value="PROTEIN YCHQ"/>
    <property type="match status" value="1"/>
</dbReference>
<reference evidence="2 3" key="1">
    <citation type="submission" date="2016-10" db="EMBL/GenBank/DDBJ databases">
        <authorList>
            <person name="de Groot N.N."/>
        </authorList>
    </citation>
    <scope>NUCLEOTIDE SEQUENCE [LARGE SCALE GENOMIC DNA]</scope>
    <source>
        <strain evidence="2 3">CGMCC 1.3430</strain>
    </source>
</reference>
<dbReference type="GO" id="GO:0005886">
    <property type="term" value="C:plasma membrane"/>
    <property type="evidence" value="ECO:0007669"/>
    <property type="project" value="TreeGrafter"/>
</dbReference>
<dbReference type="Pfam" id="PF04247">
    <property type="entry name" value="SirB"/>
    <property type="match status" value="1"/>
</dbReference>
<feature type="transmembrane region" description="Helical" evidence="1">
    <location>
        <begin position="103"/>
        <end position="124"/>
    </location>
</feature>
<dbReference type="InterPro" id="IPR007360">
    <property type="entry name" value="SirB"/>
</dbReference>
<gene>
    <name evidence="2" type="ORF">SAMN04488051_102295</name>
</gene>
<dbReference type="PANTHER" id="PTHR39594">
    <property type="entry name" value="PROTEIN YCHQ"/>
    <property type="match status" value="1"/>
</dbReference>
<name>A0A1H3ZPP5_ALKAM</name>
<organism evidence="2 3">
    <name type="scientific">Alkalimonas amylolytica</name>
    <dbReference type="NCBI Taxonomy" id="152573"/>
    <lineage>
        <taxon>Bacteria</taxon>
        <taxon>Pseudomonadati</taxon>
        <taxon>Pseudomonadota</taxon>
        <taxon>Gammaproteobacteria</taxon>
        <taxon>Alkalimonas</taxon>
    </lineage>
</organism>
<feature type="transmembrane region" description="Helical" evidence="1">
    <location>
        <begin position="12"/>
        <end position="31"/>
    </location>
</feature>
<dbReference type="EMBL" id="FNRM01000002">
    <property type="protein sequence ID" value="SEA25719.1"/>
    <property type="molecule type" value="Genomic_DNA"/>
</dbReference>
<sequence length="126" mass="14168">MEYYVPIKHLHMLFAYLTALLFIVRLVLDAVGKPGWRQTPLRFIPHINDSLLLLFALTLWFIGPWQLFAHGWLGLKIVLLFGYIAAGMVALKQSKPKGMRIGFAVLALVLLAAIFHLATAKPLLFG</sequence>
<keyword evidence="1" id="KW-0472">Membrane</keyword>